<dbReference type="PANTHER" id="PTHR30480:SF16">
    <property type="entry name" value="GLYCOSIDE HYDROLASE FAMILY 3 DOMAIN PROTEIN"/>
    <property type="match status" value="1"/>
</dbReference>
<keyword evidence="8" id="KW-1185">Reference proteome</keyword>
<dbReference type="InterPro" id="IPR050226">
    <property type="entry name" value="NagZ_Beta-hexosaminidase"/>
</dbReference>
<dbReference type="InterPro" id="IPR017853">
    <property type="entry name" value="GH"/>
</dbReference>
<name>A0ABS7D5C1_9BACL</name>
<feature type="compositionally biased region" description="Low complexity" evidence="4">
    <location>
        <begin position="24"/>
        <end position="43"/>
    </location>
</feature>
<keyword evidence="2" id="KW-0378">Hydrolase</keyword>
<feature type="region of interest" description="Disordered" evidence="4">
    <location>
        <begin position="423"/>
        <end position="446"/>
    </location>
</feature>
<evidence type="ECO:0000259" key="6">
    <source>
        <dbReference type="Pfam" id="PF00933"/>
    </source>
</evidence>
<sequence>MRIMFVLLLICCLSGCSNSKGNTAPPEAGAPGAGQAPSGNSPPVHEPEAGLQDALKGMTLDEKLGQLVIAGIEGKTPSGRMKEMILGQHVGGIIFFKDNLSARPREVTALVNQLKAWNRLNPAAPPLLFSVDQEGGRVSRLPGVEALPAAHAIGARNDAGFAAWIGSTLGKMCRSMGMNMDYAPVLDINSNPDNPVIGSRSFGTTAELVTRMGLKEIAGLREQGVIPVVKHFPGHGDTGVDSHLDLPVVRKGVEELRALEWVPFIEAIREGVDAVMVGHLLLPEIDSKQPASLSRLMITGQLRGALDFKGVIITDDMTMGAISKHYGIGDAAVLTIKAGGDLVMVAHKYDNVAAVLGALKQSVENGEISEERIDESVGRILKLKNKYRLTDDPTPSPDKELARLNQAIRKKLAVMGITQGQSYPGAPRELGTVNDNKGLSEKSNIQ</sequence>
<dbReference type="Proteomes" id="UP000812277">
    <property type="component" value="Unassembled WGS sequence"/>
</dbReference>
<evidence type="ECO:0000313" key="8">
    <source>
        <dbReference type="Proteomes" id="UP000812277"/>
    </source>
</evidence>
<comment type="similarity">
    <text evidence="1">Belongs to the glycosyl hydrolase 3 family.</text>
</comment>
<gene>
    <name evidence="7" type="ORF">K0T92_10225</name>
</gene>
<dbReference type="InterPro" id="IPR036962">
    <property type="entry name" value="Glyco_hydro_3_N_sf"/>
</dbReference>
<proteinExistence type="inferred from homology"/>
<keyword evidence="5" id="KW-0732">Signal</keyword>
<keyword evidence="3" id="KW-0326">Glycosidase</keyword>
<feature type="signal peptide" evidence="5">
    <location>
        <begin position="1"/>
        <end position="19"/>
    </location>
</feature>
<accession>A0ABS7D5C1</accession>
<dbReference type="Gene3D" id="3.20.20.300">
    <property type="entry name" value="Glycoside hydrolase, family 3, N-terminal domain"/>
    <property type="match status" value="1"/>
</dbReference>
<evidence type="ECO:0000313" key="7">
    <source>
        <dbReference type="EMBL" id="MBW7475124.1"/>
    </source>
</evidence>
<evidence type="ECO:0000256" key="3">
    <source>
        <dbReference type="ARBA" id="ARBA00023295"/>
    </source>
</evidence>
<feature type="compositionally biased region" description="Polar residues" evidence="4">
    <location>
        <begin position="433"/>
        <end position="446"/>
    </location>
</feature>
<feature type="region of interest" description="Disordered" evidence="4">
    <location>
        <begin position="24"/>
        <end position="49"/>
    </location>
</feature>
<evidence type="ECO:0000256" key="1">
    <source>
        <dbReference type="ARBA" id="ARBA00005336"/>
    </source>
</evidence>
<dbReference type="InterPro" id="IPR001764">
    <property type="entry name" value="Glyco_hydro_3_N"/>
</dbReference>
<dbReference type="PANTHER" id="PTHR30480">
    <property type="entry name" value="BETA-HEXOSAMINIDASE-RELATED"/>
    <property type="match status" value="1"/>
</dbReference>
<protein>
    <submittedName>
        <fullName evidence="7">Beta-N-acetylhexosaminidase</fullName>
    </submittedName>
</protein>
<comment type="caution">
    <text evidence="7">The sequence shown here is derived from an EMBL/GenBank/DDBJ whole genome shotgun (WGS) entry which is preliminary data.</text>
</comment>
<feature type="domain" description="Glycoside hydrolase family 3 N-terminal" evidence="6">
    <location>
        <begin position="59"/>
        <end position="383"/>
    </location>
</feature>
<evidence type="ECO:0000256" key="4">
    <source>
        <dbReference type="SAM" id="MobiDB-lite"/>
    </source>
</evidence>
<dbReference type="SUPFAM" id="SSF51445">
    <property type="entry name" value="(Trans)glycosidases"/>
    <property type="match status" value="1"/>
</dbReference>
<feature type="chain" id="PRO_5047173539" evidence="5">
    <location>
        <begin position="20"/>
        <end position="446"/>
    </location>
</feature>
<evidence type="ECO:0000256" key="2">
    <source>
        <dbReference type="ARBA" id="ARBA00022801"/>
    </source>
</evidence>
<dbReference type="EMBL" id="JAHZIJ010000005">
    <property type="protein sequence ID" value="MBW7475124.1"/>
    <property type="molecule type" value="Genomic_DNA"/>
</dbReference>
<dbReference type="Pfam" id="PF00933">
    <property type="entry name" value="Glyco_hydro_3"/>
    <property type="match status" value="1"/>
</dbReference>
<reference evidence="7 8" key="1">
    <citation type="submission" date="2021-07" db="EMBL/GenBank/DDBJ databases">
        <title>Paenibacillus radiodurans sp. nov., isolated from the southeastern edge of Tengger Desert.</title>
        <authorList>
            <person name="Zhang G."/>
        </authorList>
    </citation>
    <scope>NUCLEOTIDE SEQUENCE [LARGE SCALE GENOMIC DNA]</scope>
    <source>
        <strain evidence="7 8">DT7-4</strain>
    </source>
</reference>
<evidence type="ECO:0000256" key="5">
    <source>
        <dbReference type="SAM" id="SignalP"/>
    </source>
</evidence>
<organism evidence="7 8">
    <name type="scientific">Paenibacillus oenotherae</name>
    <dbReference type="NCBI Taxonomy" id="1435645"/>
    <lineage>
        <taxon>Bacteria</taxon>
        <taxon>Bacillati</taxon>
        <taxon>Bacillota</taxon>
        <taxon>Bacilli</taxon>
        <taxon>Bacillales</taxon>
        <taxon>Paenibacillaceae</taxon>
        <taxon>Paenibacillus</taxon>
    </lineage>
</organism>